<dbReference type="AlphaFoldDB" id="A0A0F9N9S2"/>
<protein>
    <submittedName>
        <fullName evidence="1">Uncharacterized protein</fullName>
    </submittedName>
</protein>
<dbReference type="EMBL" id="LAZR01008535">
    <property type="protein sequence ID" value="KKM78142.1"/>
    <property type="molecule type" value="Genomic_DNA"/>
</dbReference>
<comment type="caution">
    <text evidence="1">The sequence shown here is derived from an EMBL/GenBank/DDBJ whole genome shotgun (WGS) entry which is preliminary data.</text>
</comment>
<evidence type="ECO:0000313" key="1">
    <source>
        <dbReference type="EMBL" id="KKM78142.1"/>
    </source>
</evidence>
<organism evidence="1">
    <name type="scientific">marine sediment metagenome</name>
    <dbReference type="NCBI Taxonomy" id="412755"/>
    <lineage>
        <taxon>unclassified sequences</taxon>
        <taxon>metagenomes</taxon>
        <taxon>ecological metagenomes</taxon>
    </lineage>
</organism>
<gene>
    <name evidence="1" type="ORF">LCGC14_1362910</name>
</gene>
<sequence>GNACAVPVLANADERPAVLKFRRRIHNDKRYKIAVGIRLVNPKVPSKTGIAGNGLCIGSLETGKLSDPGSQHLQAFVHGSGGYPEVVSALRVNVNEP</sequence>
<feature type="non-terminal residue" evidence="1">
    <location>
        <position position="1"/>
    </location>
</feature>
<accession>A0A0F9N9S2</accession>
<proteinExistence type="predicted"/>
<name>A0A0F9N9S2_9ZZZZ</name>
<reference evidence="1" key="1">
    <citation type="journal article" date="2015" name="Nature">
        <title>Complex archaea that bridge the gap between prokaryotes and eukaryotes.</title>
        <authorList>
            <person name="Spang A."/>
            <person name="Saw J.H."/>
            <person name="Jorgensen S.L."/>
            <person name="Zaremba-Niedzwiedzka K."/>
            <person name="Martijn J."/>
            <person name="Lind A.E."/>
            <person name="van Eijk R."/>
            <person name="Schleper C."/>
            <person name="Guy L."/>
            <person name="Ettema T.J."/>
        </authorList>
    </citation>
    <scope>NUCLEOTIDE SEQUENCE</scope>
</reference>